<evidence type="ECO:0000313" key="2">
    <source>
        <dbReference type="Proteomes" id="UP000294820"/>
    </source>
</evidence>
<keyword evidence="2" id="KW-1185">Reference proteome</keyword>
<dbReference type="Proteomes" id="UP000294820">
    <property type="component" value="Chromosome 1"/>
</dbReference>
<organism evidence="1 2">
    <name type="scientific">Dickeya aquatica</name>
    <dbReference type="NCBI Taxonomy" id="1401087"/>
    <lineage>
        <taxon>Bacteria</taxon>
        <taxon>Pseudomonadati</taxon>
        <taxon>Pseudomonadota</taxon>
        <taxon>Gammaproteobacteria</taxon>
        <taxon>Enterobacterales</taxon>
        <taxon>Pectobacteriaceae</taxon>
        <taxon>Dickeya</taxon>
    </lineage>
</organism>
<sequence>MRQFYDRFMKNPAPPCSLALGSWRGNLARISWSSHPHYQPAYPAQTWKTARKAGKSTLFRQDIKGHALN</sequence>
<dbReference type="EMBL" id="LT615367">
    <property type="protein sequence ID" value="SLM64073.1"/>
    <property type="molecule type" value="Genomic_DNA"/>
</dbReference>
<proteinExistence type="predicted"/>
<dbReference type="KEGG" id="daq:DAQ1742_03255"/>
<protein>
    <submittedName>
        <fullName evidence="1">Uncharacterized protein</fullName>
    </submittedName>
</protein>
<dbReference type="AlphaFoldDB" id="A0A375ADA7"/>
<accession>A0A375ADA7</accession>
<gene>
    <name evidence="1" type="ORF">DAQ1742_03255</name>
</gene>
<evidence type="ECO:0000313" key="1">
    <source>
        <dbReference type="EMBL" id="SLM64073.1"/>
    </source>
</evidence>
<name>A0A375ADA7_9GAMM</name>
<reference evidence="1 2" key="1">
    <citation type="submission" date="2016-09" db="EMBL/GenBank/DDBJ databases">
        <authorList>
            <person name="Reverchon S."/>
            <person name="Nasser W."/>
            <person name="Leonard S."/>
            <person name="Brochier C."/>
            <person name="Duprey A."/>
        </authorList>
    </citation>
    <scope>NUCLEOTIDE SEQUENCE [LARGE SCALE GENOMIC DNA]</scope>
    <source>
        <strain evidence="1 2">174/2</strain>
    </source>
</reference>